<proteinExistence type="predicted"/>
<dbReference type="RefSeq" id="WP_202005737.1">
    <property type="nucleotide sequence ID" value="NZ_JAERSF010000004.1"/>
</dbReference>
<dbReference type="Gene3D" id="3.40.50.2000">
    <property type="entry name" value="Glycogen Phosphorylase B"/>
    <property type="match status" value="2"/>
</dbReference>
<keyword evidence="1" id="KW-0472">Membrane</keyword>
<dbReference type="Pfam" id="PF00534">
    <property type="entry name" value="Glycos_transf_1"/>
    <property type="match status" value="1"/>
</dbReference>
<keyword evidence="1" id="KW-0812">Transmembrane</keyword>
<evidence type="ECO:0000313" key="3">
    <source>
        <dbReference type="EMBL" id="MBL0738897.1"/>
    </source>
</evidence>
<sequence length="362" mass="41282">MKKTIFISFSLGTGSVSDYFLALVENLNKKYQVIIFSDTKTNEAIAVPKDVVIKHWPSTRPTKWVDGVFLYRNIKKYRPSMTISIFGSVNIFLIVGFLCGVKTRIAWIRTLSSQFKQKNILVFRKRLLYKLATNFVTNSNATKEDVNKKFYVPISKIMVLPNSIRDFYSDIQSVNYANIKVITYAGRLHKSKGVEVLIKAFSKICAPFADVKLIIIGSGEEESNLKKLVKDLKLEEFVDFKGNLSRNKVLEMFKSSYLAVVPSHSEAFGYTVIEAMSMKTLIIGANNTGIKEIIRDNNTGLLFETNQVNDLHEKISSALLNPEVRNKLAIEGYNHFKNNYETSGAIKRDLYYFDNLMMHINE</sequence>
<reference evidence="3 4" key="1">
    <citation type="submission" date="2021-01" db="EMBL/GenBank/DDBJ databases">
        <title>Genome seq and assembly of Flavobacterium sp. GN10.</title>
        <authorList>
            <person name="Chhetri G."/>
        </authorList>
    </citation>
    <scope>NUCLEOTIDE SEQUENCE [LARGE SCALE GENOMIC DNA]</scope>
    <source>
        <strain evidence="3 4">GN10</strain>
    </source>
</reference>
<keyword evidence="1" id="KW-1133">Transmembrane helix</keyword>
<dbReference type="Proteomes" id="UP000603728">
    <property type="component" value="Unassembled WGS sequence"/>
</dbReference>
<organism evidence="3 4">
    <name type="scientific">Flavobacterium tagetis</name>
    <dbReference type="NCBI Taxonomy" id="2801336"/>
    <lineage>
        <taxon>Bacteria</taxon>
        <taxon>Pseudomonadati</taxon>
        <taxon>Bacteroidota</taxon>
        <taxon>Flavobacteriia</taxon>
        <taxon>Flavobacteriales</taxon>
        <taxon>Flavobacteriaceae</taxon>
        <taxon>Flavobacterium</taxon>
    </lineage>
</organism>
<dbReference type="CDD" id="cd03801">
    <property type="entry name" value="GT4_PimA-like"/>
    <property type="match status" value="1"/>
</dbReference>
<evidence type="ECO:0000256" key="1">
    <source>
        <dbReference type="SAM" id="Phobius"/>
    </source>
</evidence>
<keyword evidence="4" id="KW-1185">Reference proteome</keyword>
<accession>A0ABS1KI56</accession>
<dbReference type="PANTHER" id="PTHR12526">
    <property type="entry name" value="GLYCOSYLTRANSFERASE"/>
    <property type="match status" value="1"/>
</dbReference>
<dbReference type="PANTHER" id="PTHR12526:SF630">
    <property type="entry name" value="GLYCOSYLTRANSFERASE"/>
    <property type="match status" value="1"/>
</dbReference>
<gene>
    <name evidence="3" type="ORF">JI750_18520</name>
</gene>
<dbReference type="InterPro" id="IPR001296">
    <property type="entry name" value="Glyco_trans_1"/>
</dbReference>
<feature type="domain" description="Glycosyl transferase family 1" evidence="2">
    <location>
        <begin position="178"/>
        <end position="334"/>
    </location>
</feature>
<dbReference type="EMBL" id="JAERSF010000004">
    <property type="protein sequence ID" value="MBL0738897.1"/>
    <property type="molecule type" value="Genomic_DNA"/>
</dbReference>
<comment type="caution">
    <text evidence="3">The sequence shown here is derived from an EMBL/GenBank/DDBJ whole genome shotgun (WGS) entry which is preliminary data.</text>
</comment>
<feature type="transmembrane region" description="Helical" evidence="1">
    <location>
        <begin position="81"/>
        <end position="101"/>
    </location>
</feature>
<dbReference type="SUPFAM" id="SSF53756">
    <property type="entry name" value="UDP-Glycosyltransferase/glycogen phosphorylase"/>
    <property type="match status" value="1"/>
</dbReference>
<evidence type="ECO:0000259" key="2">
    <source>
        <dbReference type="Pfam" id="PF00534"/>
    </source>
</evidence>
<evidence type="ECO:0000313" key="4">
    <source>
        <dbReference type="Proteomes" id="UP000603728"/>
    </source>
</evidence>
<name>A0ABS1KI56_9FLAO</name>
<protein>
    <submittedName>
        <fullName evidence="3">Glycosyltransferase family 4 protein</fullName>
    </submittedName>
</protein>